<dbReference type="RefSeq" id="WP_345137757.1">
    <property type="nucleotide sequence ID" value="NZ_BAABAT010000042.1"/>
</dbReference>
<keyword evidence="5" id="KW-1185">Reference proteome</keyword>
<dbReference type="Pfam" id="PF16925">
    <property type="entry name" value="TetR_C_13"/>
    <property type="match status" value="1"/>
</dbReference>
<dbReference type="Proteomes" id="UP001500620">
    <property type="component" value="Unassembled WGS sequence"/>
</dbReference>
<feature type="domain" description="Tetracyclin repressor-like C-terminal" evidence="3">
    <location>
        <begin position="21"/>
        <end position="122"/>
    </location>
</feature>
<reference evidence="5" key="1">
    <citation type="journal article" date="2019" name="Int. J. Syst. Evol. Microbiol.">
        <title>The Global Catalogue of Microorganisms (GCM) 10K type strain sequencing project: providing services to taxonomists for standard genome sequencing and annotation.</title>
        <authorList>
            <consortium name="The Broad Institute Genomics Platform"/>
            <consortium name="The Broad Institute Genome Sequencing Center for Infectious Disease"/>
            <person name="Wu L."/>
            <person name="Ma J."/>
        </authorList>
    </citation>
    <scope>NUCLEOTIDE SEQUENCE [LARGE SCALE GENOMIC DNA]</scope>
    <source>
        <strain evidence="5">JCM 17441</strain>
    </source>
</reference>
<gene>
    <name evidence="4" type="ORF">GCM10022255_091230</name>
</gene>
<dbReference type="Gene3D" id="1.10.357.10">
    <property type="entry name" value="Tetracycline Repressor, domain 2"/>
    <property type="match status" value="1"/>
</dbReference>
<evidence type="ECO:0000313" key="4">
    <source>
        <dbReference type="EMBL" id="GAA4260862.1"/>
    </source>
</evidence>
<sequence>MRRPGSETREHLLQGAQPPRQQILDLFDRVLASLQPDACRGCAFLMTLSEFPDKDLPAHRRAVAAKAWIRARMHGLVRHLAEVETVEEPEALADQLTLVLEGMNAWVQALGVDGPITRARATAEVLLDAATGRSARRQHTTG</sequence>
<organism evidence="4 5">
    <name type="scientific">Dactylosporangium darangshiense</name>
    <dbReference type="NCBI Taxonomy" id="579108"/>
    <lineage>
        <taxon>Bacteria</taxon>
        <taxon>Bacillati</taxon>
        <taxon>Actinomycetota</taxon>
        <taxon>Actinomycetes</taxon>
        <taxon>Micromonosporales</taxon>
        <taxon>Micromonosporaceae</taxon>
        <taxon>Dactylosporangium</taxon>
    </lineage>
</organism>
<accession>A0ABP8DP54</accession>
<proteinExistence type="predicted"/>
<dbReference type="SUPFAM" id="SSF48498">
    <property type="entry name" value="Tetracyclin repressor-like, C-terminal domain"/>
    <property type="match status" value="1"/>
</dbReference>
<evidence type="ECO:0000313" key="5">
    <source>
        <dbReference type="Proteomes" id="UP001500620"/>
    </source>
</evidence>
<dbReference type="InterPro" id="IPR011075">
    <property type="entry name" value="TetR_C"/>
</dbReference>
<evidence type="ECO:0000256" key="1">
    <source>
        <dbReference type="ARBA" id="ARBA00023015"/>
    </source>
</evidence>
<comment type="caution">
    <text evidence="4">The sequence shown here is derived from an EMBL/GenBank/DDBJ whole genome shotgun (WGS) entry which is preliminary data.</text>
</comment>
<dbReference type="InterPro" id="IPR036271">
    <property type="entry name" value="Tet_transcr_reg_TetR-rel_C_sf"/>
</dbReference>
<dbReference type="EMBL" id="BAABAT010000042">
    <property type="protein sequence ID" value="GAA4260862.1"/>
    <property type="molecule type" value="Genomic_DNA"/>
</dbReference>
<protein>
    <recommendedName>
        <fullName evidence="3">Tetracyclin repressor-like C-terminal domain-containing protein</fullName>
    </recommendedName>
</protein>
<evidence type="ECO:0000256" key="2">
    <source>
        <dbReference type="ARBA" id="ARBA00023163"/>
    </source>
</evidence>
<keyword evidence="1" id="KW-0805">Transcription regulation</keyword>
<name>A0ABP8DP54_9ACTN</name>
<evidence type="ECO:0000259" key="3">
    <source>
        <dbReference type="Pfam" id="PF16925"/>
    </source>
</evidence>
<keyword evidence="2" id="KW-0804">Transcription</keyword>